<proteinExistence type="predicted"/>
<dbReference type="OrthoDB" id="1467680at2"/>
<reference evidence="4 5" key="1">
    <citation type="submission" date="2019-08" db="EMBL/GenBank/DDBJ databases">
        <title>Flavobacterium alkalisoli sp. nov., isolated from rhizosphere soil of Suaeda salsa.</title>
        <authorList>
            <person name="Sun J.-Q."/>
            <person name="Xu L."/>
        </authorList>
    </citation>
    <scope>NUCLEOTIDE SEQUENCE [LARGE SCALE GENOMIC DNA]</scope>
    <source>
        <strain evidence="4 5">XS-5</strain>
    </source>
</reference>
<dbReference type="KEGG" id="fak:FUA48_13885"/>
<dbReference type="InterPro" id="IPR026444">
    <property type="entry name" value="Secre_tail"/>
</dbReference>
<keyword evidence="1 2" id="KW-0732">Signal</keyword>
<dbReference type="Proteomes" id="UP000321222">
    <property type="component" value="Chromosome"/>
</dbReference>
<accession>A0A5B9G0N9</accession>
<protein>
    <submittedName>
        <fullName evidence="4">T9SS type A sorting domain-containing protein</fullName>
    </submittedName>
</protein>
<evidence type="ECO:0000256" key="1">
    <source>
        <dbReference type="ARBA" id="ARBA00022729"/>
    </source>
</evidence>
<evidence type="ECO:0000313" key="5">
    <source>
        <dbReference type="Proteomes" id="UP000321222"/>
    </source>
</evidence>
<keyword evidence="5" id="KW-1185">Reference proteome</keyword>
<evidence type="ECO:0000313" key="4">
    <source>
        <dbReference type="EMBL" id="QEE50627.1"/>
    </source>
</evidence>
<dbReference type="EMBL" id="CP042831">
    <property type="protein sequence ID" value="QEE50627.1"/>
    <property type="molecule type" value="Genomic_DNA"/>
</dbReference>
<dbReference type="Pfam" id="PF18962">
    <property type="entry name" value="Por_Secre_tail"/>
    <property type="match status" value="1"/>
</dbReference>
<organism evidence="4 5">
    <name type="scientific">Flavobacterium alkalisoli</name>
    <dbReference type="NCBI Taxonomy" id="2602769"/>
    <lineage>
        <taxon>Bacteria</taxon>
        <taxon>Pseudomonadati</taxon>
        <taxon>Bacteroidota</taxon>
        <taxon>Flavobacteriia</taxon>
        <taxon>Flavobacteriales</taxon>
        <taxon>Flavobacteriaceae</taxon>
        <taxon>Flavobacterium</taxon>
    </lineage>
</organism>
<gene>
    <name evidence="4" type="ORF">FUA48_13885</name>
</gene>
<evidence type="ECO:0000259" key="3">
    <source>
        <dbReference type="Pfam" id="PF18962"/>
    </source>
</evidence>
<dbReference type="RefSeq" id="WP_147584084.1">
    <property type="nucleotide sequence ID" value="NZ_CP042831.1"/>
</dbReference>
<name>A0A5B9G0N9_9FLAO</name>
<sequence>MKKKLLLGAFLLGSFLTVKAQETISFETTEGYTLGSLNDQNEWGLTQIDEQGTTIAGVEVNDVMASDGTMSVSITKDAAIGNQQNANMGAFSPAISAPYNVISLSFDFYIATDSDETTEGSDYAVILQSNTQNALTSRLQFRFDNTIAVVDIDSETNEPALLLIEGAEYTSNEWHTVTIDYDFQANTINYTMDDVLLFEGTAFSGTAIDQMVLLHDNWAGTTFYIDNVMLDGTLGVNEQLLSKFSIYPNPASDVINIANAENILVNGVEIVDLNGRVVKSVNLNGVTEAQINISDLSSGMYLMNVSSDQGTTTKKIVKK</sequence>
<feature type="signal peptide" evidence="2">
    <location>
        <begin position="1"/>
        <end position="20"/>
    </location>
</feature>
<feature type="chain" id="PRO_5022682916" evidence="2">
    <location>
        <begin position="21"/>
        <end position="319"/>
    </location>
</feature>
<feature type="domain" description="Secretion system C-terminal sorting" evidence="3">
    <location>
        <begin position="246"/>
        <end position="317"/>
    </location>
</feature>
<dbReference type="AlphaFoldDB" id="A0A5B9G0N9"/>
<dbReference type="NCBIfam" id="TIGR04183">
    <property type="entry name" value="Por_Secre_tail"/>
    <property type="match status" value="1"/>
</dbReference>
<evidence type="ECO:0000256" key="2">
    <source>
        <dbReference type="SAM" id="SignalP"/>
    </source>
</evidence>